<dbReference type="EMBL" id="LNYU01000091">
    <property type="protein sequence ID" value="KTD53551.1"/>
    <property type="molecule type" value="Genomic_DNA"/>
</dbReference>
<gene>
    <name evidence="1" type="ORF">Lsan_3961</name>
</gene>
<comment type="caution">
    <text evidence="1">The sequence shown here is derived from an EMBL/GenBank/DDBJ whole genome shotgun (WGS) entry which is preliminary data.</text>
</comment>
<dbReference type="AlphaFoldDB" id="A0A0W0YA34"/>
<dbReference type="STRING" id="45074.Lsan_3961"/>
<sequence length="74" mass="8598">MPHLAIMSPEDVIKVVKPKIDDLQRIAAMNTQIIVDTTYEINIGLKKLLKSGRIKELRYEEELKQNKEELIHVD</sequence>
<protein>
    <submittedName>
        <fullName evidence="1">Coiled coil protein</fullName>
    </submittedName>
</protein>
<reference evidence="1 2" key="1">
    <citation type="submission" date="2015-11" db="EMBL/GenBank/DDBJ databases">
        <title>Genomic analysis of 38 Legionella species identifies large and diverse effector repertoires.</title>
        <authorList>
            <person name="Burstein D."/>
            <person name="Amaro F."/>
            <person name="Zusman T."/>
            <person name="Lifshitz Z."/>
            <person name="Cohen O."/>
            <person name="Gilbert J.A."/>
            <person name="Pupko T."/>
            <person name="Shuman H.A."/>
            <person name="Segal G."/>
        </authorList>
    </citation>
    <scope>NUCLEOTIDE SEQUENCE [LARGE SCALE GENOMIC DNA]</scope>
    <source>
        <strain evidence="1 2">SC-63-C7</strain>
    </source>
</reference>
<dbReference type="Proteomes" id="UP000054703">
    <property type="component" value="Unassembled WGS sequence"/>
</dbReference>
<evidence type="ECO:0000313" key="2">
    <source>
        <dbReference type="Proteomes" id="UP000054703"/>
    </source>
</evidence>
<proteinExistence type="predicted"/>
<name>A0A0W0YA34_9GAMM</name>
<accession>A0A0W0YA34</accession>
<dbReference type="RefSeq" id="WP_058515837.1">
    <property type="nucleotide sequence ID" value="NZ_CAAAIH010000006.1"/>
</dbReference>
<dbReference type="PATRIC" id="fig|45074.5.peg.4252"/>
<evidence type="ECO:0000313" key="1">
    <source>
        <dbReference type="EMBL" id="KTD53551.1"/>
    </source>
</evidence>
<keyword evidence="2" id="KW-1185">Reference proteome</keyword>
<organism evidence="1 2">
    <name type="scientific">Legionella santicrucis</name>
    <dbReference type="NCBI Taxonomy" id="45074"/>
    <lineage>
        <taxon>Bacteria</taxon>
        <taxon>Pseudomonadati</taxon>
        <taxon>Pseudomonadota</taxon>
        <taxon>Gammaproteobacteria</taxon>
        <taxon>Legionellales</taxon>
        <taxon>Legionellaceae</taxon>
        <taxon>Legionella</taxon>
    </lineage>
</organism>